<gene>
    <name evidence="2" type="ORF">GCM10022232_87060</name>
</gene>
<organism evidence="2 3">
    <name type="scientific">Streptomyces plumbiresistens</name>
    <dbReference type="NCBI Taxonomy" id="511811"/>
    <lineage>
        <taxon>Bacteria</taxon>
        <taxon>Bacillati</taxon>
        <taxon>Actinomycetota</taxon>
        <taxon>Actinomycetes</taxon>
        <taxon>Kitasatosporales</taxon>
        <taxon>Streptomycetaceae</taxon>
        <taxon>Streptomyces</taxon>
    </lineage>
</organism>
<evidence type="ECO:0000313" key="3">
    <source>
        <dbReference type="Proteomes" id="UP001500456"/>
    </source>
</evidence>
<accession>A0ABP7TKU4</accession>
<dbReference type="Proteomes" id="UP001500456">
    <property type="component" value="Unassembled WGS sequence"/>
</dbReference>
<keyword evidence="3" id="KW-1185">Reference proteome</keyword>
<feature type="compositionally biased region" description="Pro residues" evidence="1">
    <location>
        <begin position="28"/>
        <end position="51"/>
    </location>
</feature>
<feature type="compositionally biased region" description="Basic residues" evidence="1">
    <location>
        <begin position="61"/>
        <end position="75"/>
    </location>
</feature>
<evidence type="ECO:0000313" key="2">
    <source>
        <dbReference type="EMBL" id="GAA4027810.1"/>
    </source>
</evidence>
<proteinExistence type="predicted"/>
<comment type="caution">
    <text evidence="2">The sequence shown here is derived from an EMBL/GenBank/DDBJ whole genome shotgun (WGS) entry which is preliminary data.</text>
</comment>
<sequence length="102" mass="11305">MRLTIDTESDSYEEAIAAVQAAYGLRPVTPPDWPEAPAVEPRPGPRGPWPPARAIEPPLPARRRSPAPRSCRRRPAGAWQLRARRAMHGPTSRHRTTVVTVT</sequence>
<protein>
    <submittedName>
        <fullName evidence="2">Uncharacterized protein</fullName>
    </submittedName>
</protein>
<name>A0ABP7TKU4_9ACTN</name>
<evidence type="ECO:0000256" key="1">
    <source>
        <dbReference type="SAM" id="MobiDB-lite"/>
    </source>
</evidence>
<reference evidence="3" key="1">
    <citation type="journal article" date="2019" name="Int. J. Syst. Evol. Microbiol.">
        <title>The Global Catalogue of Microorganisms (GCM) 10K type strain sequencing project: providing services to taxonomists for standard genome sequencing and annotation.</title>
        <authorList>
            <consortium name="The Broad Institute Genomics Platform"/>
            <consortium name="The Broad Institute Genome Sequencing Center for Infectious Disease"/>
            <person name="Wu L."/>
            <person name="Ma J."/>
        </authorList>
    </citation>
    <scope>NUCLEOTIDE SEQUENCE [LARGE SCALE GENOMIC DNA]</scope>
    <source>
        <strain evidence="3">JCM 16924</strain>
    </source>
</reference>
<dbReference type="EMBL" id="BAAAZX010000043">
    <property type="protein sequence ID" value="GAA4027810.1"/>
    <property type="molecule type" value="Genomic_DNA"/>
</dbReference>
<feature type="region of interest" description="Disordered" evidence="1">
    <location>
        <begin position="27"/>
        <end position="78"/>
    </location>
</feature>